<evidence type="ECO:0000313" key="1">
    <source>
        <dbReference type="EMBL" id="MEQ2285530.1"/>
    </source>
</evidence>
<comment type="caution">
    <text evidence="1">The sequence shown here is derived from an EMBL/GenBank/DDBJ whole genome shotgun (WGS) entry which is preliminary data.</text>
</comment>
<keyword evidence="2" id="KW-1185">Reference proteome</keyword>
<name>A0ABV0XW48_9TELE</name>
<protein>
    <submittedName>
        <fullName evidence="1">Uncharacterized protein</fullName>
    </submittedName>
</protein>
<sequence length="102" mass="10954">MVTFLSQPDQILQPKSDSSISPKLVSSNLLAILGSSLLSPVCPPTSSYLKAHRTLVISDNFPSQWSPAPAPASPFKSLFLLLKNSLHSPTFPSFLSGFLSKP</sequence>
<accession>A0ABV0XW48</accession>
<gene>
    <name evidence="1" type="ORF">AMECASPLE_032810</name>
</gene>
<reference evidence="1 2" key="1">
    <citation type="submission" date="2021-06" db="EMBL/GenBank/DDBJ databases">
        <authorList>
            <person name="Palmer J.M."/>
        </authorList>
    </citation>
    <scope>NUCLEOTIDE SEQUENCE [LARGE SCALE GENOMIC DNA]</scope>
    <source>
        <strain evidence="1 2">AS_MEX2019</strain>
        <tissue evidence="1">Muscle</tissue>
    </source>
</reference>
<evidence type="ECO:0000313" key="2">
    <source>
        <dbReference type="Proteomes" id="UP001469553"/>
    </source>
</evidence>
<dbReference type="Proteomes" id="UP001469553">
    <property type="component" value="Unassembled WGS sequence"/>
</dbReference>
<proteinExistence type="predicted"/>
<dbReference type="EMBL" id="JAHRIP010013727">
    <property type="protein sequence ID" value="MEQ2285530.1"/>
    <property type="molecule type" value="Genomic_DNA"/>
</dbReference>
<organism evidence="1 2">
    <name type="scientific">Ameca splendens</name>
    <dbReference type="NCBI Taxonomy" id="208324"/>
    <lineage>
        <taxon>Eukaryota</taxon>
        <taxon>Metazoa</taxon>
        <taxon>Chordata</taxon>
        <taxon>Craniata</taxon>
        <taxon>Vertebrata</taxon>
        <taxon>Euteleostomi</taxon>
        <taxon>Actinopterygii</taxon>
        <taxon>Neopterygii</taxon>
        <taxon>Teleostei</taxon>
        <taxon>Neoteleostei</taxon>
        <taxon>Acanthomorphata</taxon>
        <taxon>Ovalentaria</taxon>
        <taxon>Atherinomorphae</taxon>
        <taxon>Cyprinodontiformes</taxon>
        <taxon>Goodeidae</taxon>
        <taxon>Ameca</taxon>
    </lineage>
</organism>